<reference evidence="3" key="1">
    <citation type="submission" date="2021-01" db="EMBL/GenBank/DDBJ databases">
        <authorList>
            <person name="Kaushik A."/>
        </authorList>
    </citation>
    <scope>NUCLEOTIDE SEQUENCE</scope>
    <source>
        <strain evidence="3">AG2-2IIIB</strain>
    </source>
</reference>
<evidence type="ECO:0000313" key="3">
    <source>
        <dbReference type="EMBL" id="CAE6471990.1"/>
    </source>
</evidence>
<name>A0A8H3C312_9AGAM</name>
<dbReference type="InterPro" id="IPR036431">
    <property type="entry name" value="ARID_dom_sf"/>
</dbReference>
<feature type="domain" description="ARID" evidence="2">
    <location>
        <begin position="12"/>
        <end position="109"/>
    </location>
</feature>
<feature type="compositionally biased region" description="Polar residues" evidence="1">
    <location>
        <begin position="233"/>
        <end position="246"/>
    </location>
</feature>
<proteinExistence type="predicted"/>
<sequence length="287" mass="32700">MSDSAGLQSVIPRDRMAFLQLMRMWFVQTGRTSDVIPRIEYEQIDLHSLHLEVETMGGPEAVLSSGLWWLVAARMGFMAEGQDPRVSQAAATLAYGYAALILPFKDFCLERTRAFTAQNNSTNQASGEQATGMTSTTSMHNLQRILAFLQVELKDWLPEETSQVKILHAAQMDVPEMQRQGWPQERINFIERFRPALMHYRAMMFRQQEFQHQAQQVQPQANQPQQYLHAGNHQSSTQYPVSNTGVQGPGTPQGAIKQEESEYPLKPEDFTKVCFTQFIYLVIRAND</sequence>
<accession>A0A8H3C312</accession>
<protein>
    <recommendedName>
        <fullName evidence="2">ARID domain-containing protein</fullName>
    </recommendedName>
</protein>
<comment type="caution">
    <text evidence="3">The sequence shown here is derived from an EMBL/GenBank/DDBJ whole genome shotgun (WGS) entry which is preliminary data.</text>
</comment>
<evidence type="ECO:0000313" key="4">
    <source>
        <dbReference type="Proteomes" id="UP000663843"/>
    </source>
</evidence>
<dbReference type="AlphaFoldDB" id="A0A8H3C312"/>
<dbReference type="InterPro" id="IPR001606">
    <property type="entry name" value="ARID_dom"/>
</dbReference>
<evidence type="ECO:0000256" key="1">
    <source>
        <dbReference type="SAM" id="MobiDB-lite"/>
    </source>
</evidence>
<organism evidence="3 4">
    <name type="scientific">Rhizoctonia solani</name>
    <dbReference type="NCBI Taxonomy" id="456999"/>
    <lineage>
        <taxon>Eukaryota</taxon>
        <taxon>Fungi</taxon>
        <taxon>Dikarya</taxon>
        <taxon>Basidiomycota</taxon>
        <taxon>Agaricomycotina</taxon>
        <taxon>Agaricomycetes</taxon>
        <taxon>Cantharellales</taxon>
        <taxon>Ceratobasidiaceae</taxon>
        <taxon>Rhizoctonia</taxon>
    </lineage>
</organism>
<dbReference type="Proteomes" id="UP000663843">
    <property type="component" value="Unassembled WGS sequence"/>
</dbReference>
<dbReference type="GO" id="GO:0003677">
    <property type="term" value="F:DNA binding"/>
    <property type="evidence" value="ECO:0007669"/>
    <property type="project" value="InterPro"/>
</dbReference>
<dbReference type="PROSITE" id="PS51011">
    <property type="entry name" value="ARID"/>
    <property type="match status" value="1"/>
</dbReference>
<dbReference type="EMBL" id="CAJMWT010003453">
    <property type="protein sequence ID" value="CAE6471990.1"/>
    <property type="molecule type" value="Genomic_DNA"/>
</dbReference>
<gene>
    <name evidence="3" type="ORF">RDB_LOCUS107593</name>
</gene>
<dbReference type="SMART" id="SM00501">
    <property type="entry name" value="BRIGHT"/>
    <property type="match status" value="1"/>
</dbReference>
<dbReference type="SUPFAM" id="SSF46774">
    <property type="entry name" value="ARID-like"/>
    <property type="match status" value="1"/>
</dbReference>
<dbReference type="SMART" id="SM01014">
    <property type="entry name" value="ARID"/>
    <property type="match status" value="1"/>
</dbReference>
<dbReference type="Gene3D" id="1.10.150.60">
    <property type="entry name" value="ARID DNA-binding domain"/>
    <property type="match status" value="1"/>
</dbReference>
<feature type="region of interest" description="Disordered" evidence="1">
    <location>
        <begin position="233"/>
        <end position="255"/>
    </location>
</feature>
<dbReference type="Pfam" id="PF01388">
    <property type="entry name" value="ARID"/>
    <property type="match status" value="1"/>
</dbReference>
<dbReference type="CDD" id="cd16100">
    <property type="entry name" value="ARID"/>
    <property type="match status" value="1"/>
</dbReference>
<evidence type="ECO:0000259" key="2">
    <source>
        <dbReference type="PROSITE" id="PS51011"/>
    </source>
</evidence>